<evidence type="ECO:0000313" key="7">
    <source>
        <dbReference type="Proteomes" id="UP000694866"/>
    </source>
</evidence>
<dbReference type="PROSITE" id="PS50207">
    <property type="entry name" value="CASPASE_P10"/>
    <property type="match status" value="1"/>
</dbReference>
<dbReference type="InterPro" id="IPR029030">
    <property type="entry name" value="Caspase-like_dom_sf"/>
</dbReference>
<accession>A0A9R1T0E8</accession>
<evidence type="ECO:0000256" key="1">
    <source>
        <dbReference type="ARBA" id="ARBA00010134"/>
    </source>
</evidence>
<evidence type="ECO:0000259" key="5">
    <source>
        <dbReference type="PROSITE" id="PS50208"/>
    </source>
</evidence>
<dbReference type="SMART" id="SM00115">
    <property type="entry name" value="CASc"/>
    <property type="match status" value="1"/>
</dbReference>
<sequence length="439" mass="49963">MQRQHRHRIDLCQDILVQKVDIVRLFPKLLEHKIFYPNDVNIPRWQANIEAVSTITDIITTIKTRGPSAFENLIRSLREIEQPHLAKILLAPNLETASNNNTNNVRNISQSLPQDVPGCVPSNTESCNLQNLDHTIHDWNDELERNRHSRLVINVRKSTEFQDMGDSTIGRYPMRSKPRGLVLLITLVNYPHYTMTKAKRAAAETDHKNLQELFEQMGFQVIPKWDLSAGAIKREVCAFSQMPEHRKMDSCFVIVCGHGDQSAKGESVIKGTDDTENDNPEHHISQADIINYFSVENCPGLSRKPKIFIFQCCRGESSQLAVTDRGENTVRCNDKVKSDVKDTPSCEGTRNIADICIVNATTPGYVSFRDSLSGSWFVKMFCLVFMNMACSFHLRDLLTKIDELIARIRTDENRCQTTCVTELGFKHLYINPGLFPEDS</sequence>
<protein>
    <submittedName>
        <fullName evidence="8">Caspase-2</fullName>
    </submittedName>
</protein>
<reference evidence="8" key="1">
    <citation type="submission" date="2025-08" db="UniProtKB">
        <authorList>
            <consortium name="RefSeq"/>
        </authorList>
    </citation>
    <scope>IDENTIFICATION</scope>
    <source>
        <strain evidence="8">USDA-PBARC FA_bdor</strain>
        <tissue evidence="8">Whole organism</tissue>
    </source>
</reference>
<dbReference type="PROSITE" id="PS50209">
    <property type="entry name" value="CARD"/>
    <property type="match status" value="1"/>
</dbReference>
<dbReference type="InterPro" id="IPR001315">
    <property type="entry name" value="CARD"/>
</dbReference>
<comment type="similarity">
    <text evidence="1 3">Belongs to the peptidase C14A family.</text>
</comment>
<dbReference type="InterPro" id="IPR011029">
    <property type="entry name" value="DEATH-like_dom_sf"/>
</dbReference>
<dbReference type="Proteomes" id="UP000694866">
    <property type="component" value="Unplaced"/>
</dbReference>
<dbReference type="AlphaFoldDB" id="A0A9R1T0E8"/>
<dbReference type="InterPro" id="IPR002138">
    <property type="entry name" value="Pept_C14_p10"/>
</dbReference>
<gene>
    <name evidence="8" type="primary">Dronc</name>
</gene>
<organism evidence="7 8">
    <name type="scientific">Fopius arisanus</name>
    <dbReference type="NCBI Taxonomy" id="64838"/>
    <lineage>
        <taxon>Eukaryota</taxon>
        <taxon>Metazoa</taxon>
        <taxon>Ecdysozoa</taxon>
        <taxon>Arthropoda</taxon>
        <taxon>Hexapoda</taxon>
        <taxon>Insecta</taxon>
        <taxon>Pterygota</taxon>
        <taxon>Neoptera</taxon>
        <taxon>Endopterygota</taxon>
        <taxon>Hymenoptera</taxon>
        <taxon>Apocrita</taxon>
        <taxon>Ichneumonoidea</taxon>
        <taxon>Braconidae</taxon>
        <taxon>Opiinae</taxon>
        <taxon>Fopius</taxon>
    </lineage>
</organism>
<dbReference type="Gene3D" id="3.40.50.1460">
    <property type="match status" value="1"/>
</dbReference>
<dbReference type="Gene3D" id="1.10.533.10">
    <property type="entry name" value="Death Domain, Fas"/>
    <property type="match status" value="1"/>
</dbReference>
<dbReference type="PANTHER" id="PTHR47901">
    <property type="entry name" value="CASPASE RECRUITMENT DOMAIN-CONTAINING PROTEIN 18"/>
    <property type="match status" value="1"/>
</dbReference>
<dbReference type="PANTHER" id="PTHR47901:SF3">
    <property type="entry name" value="CASPASE-1"/>
    <property type="match status" value="1"/>
</dbReference>
<dbReference type="SUPFAM" id="SSF52129">
    <property type="entry name" value="Caspase-like"/>
    <property type="match status" value="1"/>
</dbReference>
<feature type="domain" description="CARD" evidence="6">
    <location>
        <begin position="1"/>
        <end position="92"/>
    </location>
</feature>
<dbReference type="KEGG" id="fas:105264965"/>
<dbReference type="PROSITE" id="PS50208">
    <property type="entry name" value="CASPASE_P20"/>
    <property type="match status" value="1"/>
</dbReference>
<dbReference type="InterPro" id="IPR002398">
    <property type="entry name" value="Pept_C14"/>
</dbReference>
<dbReference type="CTD" id="39173"/>
<dbReference type="GO" id="GO:0006508">
    <property type="term" value="P:proteolysis"/>
    <property type="evidence" value="ECO:0007669"/>
    <property type="project" value="InterPro"/>
</dbReference>
<dbReference type="InterPro" id="IPR001309">
    <property type="entry name" value="Pept_C14_p20"/>
</dbReference>
<name>A0A9R1T0E8_9HYME</name>
<dbReference type="Pfam" id="PF00619">
    <property type="entry name" value="CARD"/>
    <property type="match status" value="1"/>
</dbReference>
<dbReference type="SUPFAM" id="SSF47986">
    <property type="entry name" value="DEATH domain"/>
    <property type="match status" value="1"/>
</dbReference>
<evidence type="ECO:0000313" key="8">
    <source>
        <dbReference type="RefSeq" id="XP_011300505.1"/>
    </source>
</evidence>
<dbReference type="GO" id="GO:0097169">
    <property type="term" value="C:AIM2 inflammasome complex"/>
    <property type="evidence" value="ECO:0007669"/>
    <property type="project" value="TreeGrafter"/>
</dbReference>
<dbReference type="PRINTS" id="PR00376">
    <property type="entry name" value="IL1BCENZYME"/>
</dbReference>
<dbReference type="GO" id="GO:0004197">
    <property type="term" value="F:cysteine-type endopeptidase activity"/>
    <property type="evidence" value="ECO:0007669"/>
    <property type="project" value="InterPro"/>
</dbReference>
<keyword evidence="7" id="KW-1185">Reference proteome</keyword>
<dbReference type="PIRSF" id="PIRSF038001">
    <property type="entry name" value="Caspase_ICE"/>
    <property type="match status" value="1"/>
</dbReference>
<dbReference type="GO" id="GO:0072557">
    <property type="term" value="C:IPAF inflammasome complex"/>
    <property type="evidence" value="ECO:0007669"/>
    <property type="project" value="TreeGrafter"/>
</dbReference>
<feature type="active site" evidence="2">
    <location>
        <position position="313"/>
    </location>
</feature>
<evidence type="ECO:0000256" key="2">
    <source>
        <dbReference type="PIRSR" id="PIRSR038001-1"/>
    </source>
</evidence>
<dbReference type="InterPro" id="IPR015917">
    <property type="entry name" value="Pept_C14A"/>
</dbReference>
<feature type="domain" description="Caspase family p10" evidence="4">
    <location>
        <begin position="353"/>
        <end position="432"/>
    </location>
</feature>
<dbReference type="InterPro" id="IPR011600">
    <property type="entry name" value="Pept_C14_caspase"/>
</dbReference>
<evidence type="ECO:0000256" key="3">
    <source>
        <dbReference type="RuleBase" id="RU003971"/>
    </source>
</evidence>
<dbReference type="GeneID" id="105264965"/>
<feature type="active site" evidence="2">
    <location>
        <position position="258"/>
    </location>
</feature>
<dbReference type="GO" id="GO:0042981">
    <property type="term" value="P:regulation of apoptotic process"/>
    <property type="evidence" value="ECO:0007669"/>
    <property type="project" value="InterPro"/>
</dbReference>
<dbReference type="CDD" id="cd01671">
    <property type="entry name" value="CARD"/>
    <property type="match status" value="1"/>
</dbReference>
<dbReference type="GO" id="GO:0072559">
    <property type="term" value="C:NLRP3 inflammasome complex"/>
    <property type="evidence" value="ECO:0007669"/>
    <property type="project" value="TreeGrafter"/>
</dbReference>
<dbReference type="RefSeq" id="XP_011300505.1">
    <property type="nucleotide sequence ID" value="XM_011302203.1"/>
</dbReference>
<dbReference type="OrthoDB" id="6097640at2759"/>
<proteinExistence type="inferred from homology"/>
<feature type="domain" description="Caspase family p20" evidence="5">
    <location>
        <begin position="178"/>
        <end position="317"/>
    </location>
</feature>
<dbReference type="Pfam" id="PF00656">
    <property type="entry name" value="Peptidase_C14"/>
    <property type="match status" value="1"/>
</dbReference>
<evidence type="ECO:0000259" key="6">
    <source>
        <dbReference type="PROSITE" id="PS50209"/>
    </source>
</evidence>
<evidence type="ECO:0000259" key="4">
    <source>
        <dbReference type="PROSITE" id="PS50207"/>
    </source>
</evidence>